<dbReference type="OrthoDB" id="5299849at2759"/>
<feature type="compositionally biased region" description="Low complexity" evidence="1">
    <location>
        <begin position="127"/>
        <end position="136"/>
    </location>
</feature>
<feature type="transmembrane region" description="Helical" evidence="2">
    <location>
        <begin position="98"/>
        <end position="117"/>
    </location>
</feature>
<feature type="region of interest" description="Disordered" evidence="1">
    <location>
        <begin position="56"/>
        <end position="82"/>
    </location>
</feature>
<evidence type="ECO:0000313" key="4">
    <source>
        <dbReference type="Proteomes" id="UP000053342"/>
    </source>
</evidence>
<dbReference type="RefSeq" id="XP_016262525.1">
    <property type="nucleotide sequence ID" value="XM_016406921.1"/>
</dbReference>
<feature type="region of interest" description="Disordered" evidence="1">
    <location>
        <begin position="127"/>
        <end position="150"/>
    </location>
</feature>
<protein>
    <submittedName>
        <fullName evidence="3">Uncharacterized protein</fullName>
    </submittedName>
</protein>
<proteinExistence type="predicted"/>
<feature type="transmembrane region" description="Helical" evidence="2">
    <location>
        <begin position="208"/>
        <end position="227"/>
    </location>
</feature>
<keyword evidence="2" id="KW-0812">Transmembrane</keyword>
<gene>
    <name evidence="3" type="ORF">PV06_05871</name>
</gene>
<keyword evidence="4" id="KW-1185">Reference proteome</keyword>
<dbReference type="GeneID" id="27357945"/>
<evidence type="ECO:0000256" key="2">
    <source>
        <dbReference type="SAM" id="Phobius"/>
    </source>
</evidence>
<dbReference type="VEuPathDB" id="FungiDB:PV06_05871"/>
<dbReference type="HOGENOM" id="CLU_1133548_0_0_1"/>
<name>A0A0D2E3D0_9EURO</name>
<keyword evidence="2" id="KW-1133">Transmembrane helix</keyword>
<dbReference type="EMBL" id="KN847336">
    <property type="protein sequence ID" value="KIW42309.1"/>
    <property type="molecule type" value="Genomic_DNA"/>
</dbReference>
<dbReference type="PANTHER" id="PTHR28029">
    <property type="entry name" value="PROTEIN ILM1"/>
    <property type="match status" value="1"/>
</dbReference>
<dbReference type="AlphaFoldDB" id="A0A0D2E3D0"/>
<dbReference type="Proteomes" id="UP000053342">
    <property type="component" value="Unassembled WGS sequence"/>
</dbReference>
<evidence type="ECO:0000256" key="1">
    <source>
        <dbReference type="SAM" id="MobiDB-lite"/>
    </source>
</evidence>
<accession>A0A0D2E3D0</accession>
<dbReference type="InterPro" id="IPR018815">
    <property type="entry name" value="Incr_loss_mito_DNA_1"/>
</dbReference>
<sequence length="253" mass="27836">MPLLSSTLLVRTHSLTLVLFSYYLLTSPWKLVSSVPIWALGESMFIRSPDYAPDPLHPSDHHHRKGESGFRPPALLKNPARGPGTIPALTGTTAERELFAVVAVLLVAYALMQFIFAGDLTLSLAPSEPTSTTTRTRAGKQQGTTPPPAVSSARLAEELYTLLTAQSRWLTLAGLHVVGSSALVFWIYMFHSGVTSTTSENYTISDLLANRVTFTVGLANMLFWGYLWTTVKDEGREVGKLLARRRAMEEEDE</sequence>
<evidence type="ECO:0000313" key="3">
    <source>
        <dbReference type="EMBL" id="KIW42309.1"/>
    </source>
</evidence>
<dbReference type="STRING" id="215243.A0A0D2E3D0"/>
<dbReference type="Pfam" id="PF10311">
    <property type="entry name" value="Ilm1"/>
    <property type="match status" value="1"/>
</dbReference>
<organism evidence="3 4">
    <name type="scientific">Exophiala oligosperma</name>
    <dbReference type="NCBI Taxonomy" id="215243"/>
    <lineage>
        <taxon>Eukaryota</taxon>
        <taxon>Fungi</taxon>
        <taxon>Dikarya</taxon>
        <taxon>Ascomycota</taxon>
        <taxon>Pezizomycotina</taxon>
        <taxon>Eurotiomycetes</taxon>
        <taxon>Chaetothyriomycetidae</taxon>
        <taxon>Chaetothyriales</taxon>
        <taxon>Herpotrichiellaceae</taxon>
        <taxon>Exophiala</taxon>
    </lineage>
</organism>
<keyword evidence="2" id="KW-0472">Membrane</keyword>
<reference evidence="3 4" key="1">
    <citation type="submission" date="2015-01" db="EMBL/GenBank/DDBJ databases">
        <title>The Genome Sequence of Exophiala oligosperma CBS72588.</title>
        <authorList>
            <consortium name="The Broad Institute Genomics Platform"/>
            <person name="Cuomo C."/>
            <person name="de Hoog S."/>
            <person name="Gorbushina A."/>
            <person name="Stielow B."/>
            <person name="Teixiera M."/>
            <person name="Abouelleil A."/>
            <person name="Chapman S.B."/>
            <person name="Priest M."/>
            <person name="Young S.K."/>
            <person name="Wortman J."/>
            <person name="Nusbaum C."/>
            <person name="Birren B."/>
        </authorList>
    </citation>
    <scope>NUCLEOTIDE SEQUENCE [LARGE SCALE GENOMIC DNA]</scope>
    <source>
        <strain evidence="3 4">CBS 72588</strain>
    </source>
</reference>
<feature type="transmembrane region" description="Helical" evidence="2">
    <location>
        <begin position="169"/>
        <end position="188"/>
    </location>
</feature>
<dbReference type="PANTHER" id="PTHR28029:SF1">
    <property type="entry name" value="PROTEIN ILM1"/>
    <property type="match status" value="1"/>
</dbReference>